<dbReference type="InterPro" id="IPR015300">
    <property type="entry name" value="DNA-bd_pseudobarrel_sf"/>
</dbReference>
<dbReference type="EMBL" id="JAUJYN010000012">
    <property type="protein sequence ID" value="KAK1259783.1"/>
    <property type="molecule type" value="Genomic_DNA"/>
</dbReference>
<dbReference type="PROSITE" id="PS50863">
    <property type="entry name" value="B3"/>
    <property type="match status" value="1"/>
</dbReference>
<keyword evidence="2" id="KW-0677">Repeat</keyword>
<evidence type="ECO:0000256" key="1">
    <source>
        <dbReference type="ARBA" id="ARBA00004123"/>
    </source>
</evidence>
<dbReference type="GO" id="GO:0005634">
    <property type="term" value="C:nucleus"/>
    <property type="evidence" value="ECO:0007669"/>
    <property type="project" value="UniProtKB-SubCell"/>
</dbReference>
<evidence type="ECO:0000256" key="6">
    <source>
        <dbReference type="ARBA" id="ARBA00023242"/>
    </source>
</evidence>
<dbReference type="Pfam" id="PF02362">
    <property type="entry name" value="B3"/>
    <property type="match status" value="1"/>
</dbReference>
<dbReference type="SMART" id="SM01019">
    <property type="entry name" value="B3"/>
    <property type="match status" value="1"/>
</dbReference>
<keyword evidence="5" id="KW-0804">Transcription</keyword>
<evidence type="ECO:0000256" key="4">
    <source>
        <dbReference type="ARBA" id="ARBA00023125"/>
    </source>
</evidence>
<feature type="domain" description="TF-B3" evidence="7">
    <location>
        <begin position="31"/>
        <end position="131"/>
    </location>
</feature>
<dbReference type="InterPro" id="IPR039218">
    <property type="entry name" value="REM_fam"/>
</dbReference>
<dbReference type="AlphaFoldDB" id="A0AAV9A6C7"/>
<proteinExistence type="predicted"/>
<dbReference type="Proteomes" id="UP001179952">
    <property type="component" value="Unassembled WGS sequence"/>
</dbReference>
<keyword evidence="4" id="KW-0238">DNA-binding</keyword>
<keyword evidence="3" id="KW-0805">Transcription regulation</keyword>
<sequence>MPDEECEIKQKNCTTGRSRDKDVHQSDGISYFKATISQFNICYSYLGIPSKFSSMNGFRDKREITVGDPEGREWQLRISHSRGKQRNQRFFYGDWLNFARVNGLVVGDVCTFEYNPGGEKDIMYVSILKKQSEPVMEDTKERGTSSKIEDQSPSSEYLFGVSLYLFFWLVSLVETPNIS</sequence>
<keyword evidence="6" id="KW-0539">Nucleus</keyword>
<evidence type="ECO:0000256" key="5">
    <source>
        <dbReference type="ARBA" id="ARBA00023163"/>
    </source>
</evidence>
<dbReference type="CDD" id="cd10017">
    <property type="entry name" value="B3_DNA"/>
    <property type="match status" value="1"/>
</dbReference>
<evidence type="ECO:0000313" key="9">
    <source>
        <dbReference type="Proteomes" id="UP001179952"/>
    </source>
</evidence>
<evidence type="ECO:0000256" key="3">
    <source>
        <dbReference type="ARBA" id="ARBA00023015"/>
    </source>
</evidence>
<evidence type="ECO:0000259" key="7">
    <source>
        <dbReference type="PROSITE" id="PS50863"/>
    </source>
</evidence>
<reference evidence="8" key="1">
    <citation type="journal article" date="2023" name="Nat. Commun.">
        <title>Diploid and tetraploid genomes of Acorus and the evolution of monocots.</title>
        <authorList>
            <person name="Ma L."/>
            <person name="Liu K.W."/>
            <person name="Li Z."/>
            <person name="Hsiao Y.Y."/>
            <person name="Qi Y."/>
            <person name="Fu T."/>
            <person name="Tang G.D."/>
            <person name="Zhang D."/>
            <person name="Sun W.H."/>
            <person name="Liu D.K."/>
            <person name="Li Y."/>
            <person name="Chen G.Z."/>
            <person name="Liu X.D."/>
            <person name="Liao X.Y."/>
            <person name="Jiang Y.T."/>
            <person name="Yu X."/>
            <person name="Hao Y."/>
            <person name="Huang J."/>
            <person name="Zhao X.W."/>
            <person name="Ke S."/>
            <person name="Chen Y.Y."/>
            <person name="Wu W.L."/>
            <person name="Hsu J.L."/>
            <person name="Lin Y.F."/>
            <person name="Huang M.D."/>
            <person name="Li C.Y."/>
            <person name="Huang L."/>
            <person name="Wang Z.W."/>
            <person name="Zhao X."/>
            <person name="Zhong W.Y."/>
            <person name="Peng D.H."/>
            <person name="Ahmad S."/>
            <person name="Lan S."/>
            <person name="Zhang J.S."/>
            <person name="Tsai W.C."/>
            <person name="Van de Peer Y."/>
            <person name="Liu Z.J."/>
        </authorList>
    </citation>
    <scope>NUCLEOTIDE SEQUENCE</scope>
    <source>
        <strain evidence="8">SCP</strain>
    </source>
</reference>
<evidence type="ECO:0000256" key="2">
    <source>
        <dbReference type="ARBA" id="ARBA00022737"/>
    </source>
</evidence>
<comment type="caution">
    <text evidence="8">The sequence shown here is derived from an EMBL/GenBank/DDBJ whole genome shotgun (WGS) entry which is preliminary data.</text>
</comment>
<dbReference type="PANTHER" id="PTHR31674">
    <property type="entry name" value="B3 DOMAIN-CONTAINING PROTEIN REM-LIKE 3-RELATED"/>
    <property type="match status" value="1"/>
</dbReference>
<accession>A0AAV9A6C7</accession>
<evidence type="ECO:0000313" key="8">
    <source>
        <dbReference type="EMBL" id="KAK1259783.1"/>
    </source>
</evidence>
<dbReference type="SUPFAM" id="SSF101936">
    <property type="entry name" value="DNA-binding pseudobarrel domain"/>
    <property type="match status" value="1"/>
</dbReference>
<reference evidence="8" key="2">
    <citation type="submission" date="2023-06" db="EMBL/GenBank/DDBJ databases">
        <authorList>
            <person name="Ma L."/>
            <person name="Liu K.-W."/>
            <person name="Li Z."/>
            <person name="Hsiao Y.-Y."/>
            <person name="Qi Y."/>
            <person name="Fu T."/>
            <person name="Tang G."/>
            <person name="Zhang D."/>
            <person name="Sun W.-H."/>
            <person name="Liu D.-K."/>
            <person name="Li Y."/>
            <person name="Chen G.-Z."/>
            <person name="Liu X.-D."/>
            <person name="Liao X.-Y."/>
            <person name="Jiang Y.-T."/>
            <person name="Yu X."/>
            <person name="Hao Y."/>
            <person name="Huang J."/>
            <person name="Zhao X.-W."/>
            <person name="Ke S."/>
            <person name="Chen Y.-Y."/>
            <person name="Wu W.-L."/>
            <person name="Hsu J.-L."/>
            <person name="Lin Y.-F."/>
            <person name="Huang M.-D."/>
            <person name="Li C.-Y."/>
            <person name="Huang L."/>
            <person name="Wang Z.-W."/>
            <person name="Zhao X."/>
            <person name="Zhong W.-Y."/>
            <person name="Peng D.-H."/>
            <person name="Ahmad S."/>
            <person name="Lan S."/>
            <person name="Zhang J.-S."/>
            <person name="Tsai W.-C."/>
            <person name="Van De Peer Y."/>
            <person name="Liu Z.-J."/>
        </authorList>
    </citation>
    <scope>NUCLEOTIDE SEQUENCE</scope>
    <source>
        <strain evidence="8">SCP</strain>
        <tissue evidence="8">Leaves</tissue>
    </source>
</reference>
<dbReference type="GO" id="GO:0003677">
    <property type="term" value="F:DNA binding"/>
    <property type="evidence" value="ECO:0007669"/>
    <property type="project" value="UniProtKB-KW"/>
</dbReference>
<dbReference type="PANTHER" id="PTHR31674:SF62">
    <property type="entry name" value="B3 DOMAIN-CONTAINING PROTEIN REM14-RELATED"/>
    <property type="match status" value="1"/>
</dbReference>
<dbReference type="Gene3D" id="2.40.330.10">
    <property type="entry name" value="DNA-binding pseudobarrel domain"/>
    <property type="match status" value="1"/>
</dbReference>
<comment type="subcellular location">
    <subcellularLocation>
        <location evidence="1">Nucleus</location>
    </subcellularLocation>
</comment>
<gene>
    <name evidence="8" type="ORF">QJS04_geneDACA025018</name>
</gene>
<dbReference type="InterPro" id="IPR003340">
    <property type="entry name" value="B3_DNA-bd"/>
</dbReference>
<keyword evidence="9" id="KW-1185">Reference proteome</keyword>
<name>A0AAV9A6C7_ACOGR</name>
<protein>
    <recommendedName>
        <fullName evidence="7">TF-B3 domain-containing protein</fullName>
    </recommendedName>
</protein>
<organism evidence="8 9">
    <name type="scientific">Acorus gramineus</name>
    <name type="common">Dwarf sweet flag</name>
    <dbReference type="NCBI Taxonomy" id="55184"/>
    <lineage>
        <taxon>Eukaryota</taxon>
        <taxon>Viridiplantae</taxon>
        <taxon>Streptophyta</taxon>
        <taxon>Embryophyta</taxon>
        <taxon>Tracheophyta</taxon>
        <taxon>Spermatophyta</taxon>
        <taxon>Magnoliopsida</taxon>
        <taxon>Liliopsida</taxon>
        <taxon>Acoraceae</taxon>
        <taxon>Acorus</taxon>
    </lineage>
</organism>